<dbReference type="EMBL" id="BEGY01000016">
    <property type="protein sequence ID" value="GAX76267.1"/>
    <property type="molecule type" value="Genomic_DNA"/>
</dbReference>
<dbReference type="STRING" id="1157962.A0A250WZK4"/>
<dbReference type="GO" id="GO:0005737">
    <property type="term" value="C:cytoplasm"/>
    <property type="evidence" value="ECO:0007669"/>
    <property type="project" value="TreeGrafter"/>
</dbReference>
<evidence type="ECO:0000256" key="6">
    <source>
        <dbReference type="ARBA" id="ARBA00022801"/>
    </source>
</evidence>
<dbReference type="EC" id="3.1.3.3" evidence="3"/>
<dbReference type="InterPro" id="IPR036412">
    <property type="entry name" value="HAD-like_sf"/>
</dbReference>
<keyword evidence="7" id="KW-0460">Magnesium</keyword>
<dbReference type="PANTHER" id="PTHR43344:SF2">
    <property type="entry name" value="PHOSPHOSERINE PHOSPHATASE"/>
    <property type="match status" value="1"/>
</dbReference>
<evidence type="ECO:0000256" key="3">
    <source>
        <dbReference type="ARBA" id="ARBA00012640"/>
    </source>
</evidence>
<evidence type="ECO:0000256" key="8">
    <source>
        <dbReference type="ARBA" id="ARBA00023299"/>
    </source>
</evidence>
<dbReference type="Gene3D" id="3.40.50.1000">
    <property type="entry name" value="HAD superfamily/HAD-like"/>
    <property type="match status" value="1"/>
</dbReference>
<evidence type="ECO:0000313" key="10">
    <source>
        <dbReference type="Proteomes" id="UP000232323"/>
    </source>
</evidence>
<keyword evidence="5" id="KW-0479">Metal-binding</keyword>
<keyword evidence="4" id="KW-0028">Amino-acid biosynthesis</keyword>
<dbReference type="InterPro" id="IPR023214">
    <property type="entry name" value="HAD_sf"/>
</dbReference>
<dbReference type="SUPFAM" id="SSF56784">
    <property type="entry name" value="HAD-like"/>
    <property type="match status" value="1"/>
</dbReference>
<keyword evidence="10" id="KW-1185">Reference proteome</keyword>
<organism evidence="9 10">
    <name type="scientific">Chlamydomonas eustigma</name>
    <dbReference type="NCBI Taxonomy" id="1157962"/>
    <lineage>
        <taxon>Eukaryota</taxon>
        <taxon>Viridiplantae</taxon>
        <taxon>Chlorophyta</taxon>
        <taxon>core chlorophytes</taxon>
        <taxon>Chlorophyceae</taxon>
        <taxon>CS clade</taxon>
        <taxon>Chlamydomonadales</taxon>
        <taxon>Chlamydomonadaceae</taxon>
        <taxon>Chlamydomonas</taxon>
    </lineage>
</organism>
<evidence type="ECO:0000256" key="1">
    <source>
        <dbReference type="ARBA" id="ARBA00001946"/>
    </source>
</evidence>
<evidence type="ECO:0000256" key="5">
    <source>
        <dbReference type="ARBA" id="ARBA00022723"/>
    </source>
</evidence>
<accession>A0A250WZK4</accession>
<proteinExistence type="predicted"/>
<dbReference type="Gene3D" id="3.40.50.720">
    <property type="entry name" value="NAD(P)-binding Rossmann-like Domain"/>
    <property type="match status" value="1"/>
</dbReference>
<name>A0A250WZK4_9CHLO</name>
<comment type="cofactor">
    <cofactor evidence="1">
        <name>Mg(2+)</name>
        <dbReference type="ChEBI" id="CHEBI:18420"/>
    </cofactor>
</comment>
<gene>
    <name evidence="9" type="ORF">CEUSTIGMA_g3711.t1</name>
</gene>
<dbReference type="AlphaFoldDB" id="A0A250WZK4"/>
<keyword evidence="6" id="KW-0378">Hydrolase</keyword>
<dbReference type="GO" id="GO:0006564">
    <property type="term" value="P:L-serine biosynthetic process"/>
    <property type="evidence" value="ECO:0007669"/>
    <property type="project" value="UniProtKB-KW"/>
</dbReference>
<dbReference type="OrthoDB" id="27226at2759"/>
<dbReference type="GO" id="GO:0036424">
    <property type="term" value="F:L-phosphoserine phosphatase activity"/>
    <property type="evidence" value="ECO:0007669"/>
    <property type="project" value="TreeGrafter"/>
</dbReference>
<sequence>MNLILKTEKRELALPIADKLNIPRENVFANQMLWQWDDETLEPSRLVGFDMSEPTARKQGKPQAIAQIKEKNSYSSHLQVVIIGDGITDLEAVQVSGGADLFIGFGGVEKRPKVQAEADWFVTDYADLEAAFLQSLQVIAVIGSGSFAFAAARMVAQNAKESSASIFRDKVKIWVRPGSDFEVPTRHPPA</sequence>
<dbReference type="PANTHER" id="PTHR43344">
    <property type="entry name" value="PHOSPHOSERINE PHOSPHATASE"/>
    <property type="match status" value="1"/>
</dbReference>
<comment type="caution">
    <text evidence="9">The sequence shown here is derived from an EMBL/GenBank/DDBJ whole genome shotgun (WGS) entry which is preliminary data.</text>
</comment>
<dbReference type="GO" id="GO:0000287">
    <property type="term" value="F:magnesium ion binding"/>
    <property type="evidence" value="ECO:0007669"/>
    <property type="project" value="TreeGrafter"/>
</dbReference>
<reference evidence="9 10" key="1">
    <citation type="submission" date="2017-08" db="EMBL/GenBank/DDBJ databases">
        <title>Acidophilic green algal genome provides insights into adaptation to an acidic environment.</title>
        <authorList>
            <person name="Hirooka S."/>
            <person name="Hirose Y."/>
            <person name="Kanesaki Y."/>
            <person name="Higuchi S."/>
            <person name="Fujiwara T."/>
            <person name="Onuma R."/>
            <person name="Era A."/>
            <person name="Ohbayashi R."/>
            <person name="Uzuka A."/>
            <person name="Nozaki H."/>
            <person name="Yoshikawa H."/>
            <person name="Miyagishima S.Y."/>
        </authorList>
    </citation>
    <scope>NUCLEOTIDE SEQUENCE [LARGE SCALE GENOMIC DNA]</scope>
    <source>
        <strain evidence="9 10">NIES-2499</strain>
    </source>
</reference>
<comment type="pathway">
    <text evidence="2">Amino-acid biosynthesis; L-serine biosynthesis; L-serine from 3-phospho-D-glycerate: step 3/3.</text>
</comment>
<protein>
    <recommendedName>
        <fullName evidence="3">phosphoserine phosphatase</fullName>
        <ecNumber evidence="3">3.1.3.3</ecNumber>
    </recommendedName>
</protein>
<dbReference type="InterPro" id="IPR050582">
    <property type="entry name" value="HAD-like_SerB"/>
</dbReference>
<evidence type="ECO:0000256" key="7">
    <source>
        <dbReference type="ARBA" id="ARBA00022842"/>
    </source>
</evidence>
<evidence type="ECO:0000256" key="4">
    <source>
        <dbReference type="ARBA" id="ARBA00022605"/>
    </source>
</evidence>
<dbReference type="Proteomes" id="UP000232323">
    <property type="component" value="Unassembled WGS sequence"/>
</dbReference>
<keyword evidence="8" id="KW-0718">Serine biosynthesis</keyword>
<evidence type="ECO:0000313" key="9">
    <source>
        <dbReference type="EMBL" id="GAX76267.1"/>
    </source>
</evidence>
<evidence type="ECO:0000256" key="2">
    <source>
        <dbReference type="ARBA" id="ARBA00005135"/>
    </source>
</evidence>